<feature type="region of interest" description="Disordered" evidence="1">
    <location>
        <begin position="361"/>
        <end position="403"/>
    </location>
</feature>
<name>K0RFP3_THAOC</name>
<evidence type="ECO:0000313" key="3">
    <source>
        <dbReference type="Proteomes" id="UP000266841"/>
    </source>
</evidence>
<dbReference type="Proteomes" id="UP000266841">
    <property type="component" value="Unassembled WGS sequence"/>
</dbReference>
<feature type="non-terminal residue" evidence="2">
    <location>
        <position position="537"/>
    </location>
</feature>
<evidence type="ECO:0000313" key="2">
    <source>
        <dbReference type="EMBL" id="EJK47741.1"/>
    </source>
</evidence>
<feature type="region of interest" description="Disordered" evidence="1">
    <location>
        <begin position="219"/>
        <end position="244"/>
    </location>
</feature>
<evidence type="ECO:0000256" key="1">
    <source>
        <dbReference type="SAM" id="MobiDB-lite"/>
    </source>
</evidence>
<dbReference type="EMBL" id="AGNL01046667">
    <property type="protein sequence ID" value="EJK47741.1"/>
    <property type="molecule type" value="Genomic_DNA"/>
</dbReference>
<protein>
    <submittedName>
        <fullName evidence="2">Uncharacterized protein</fullName>
    </submittedName>
</protein>
<gene>
    <name evidence="2" type="ORF">THAOC_33519</name>
</gene>
<feature type="region of interest" description="Disordered" evidence="1">
    <location>
        <begin position="464"/>
        <end position="537"/>
    </location>
</feature>
<dbReference type="eggNOG" id="ENOG502RVEY">
    <property type="taxonomic scope" value="Eukaryota"/>
</dbReference>
<keyword evidence="3" id="KW-1185">Reference proteome</keyword>
<feature type="region of interest" description="Disordered" evidence="1">
    <location>
        <begin position="72"/>
        <end position="92"/>
    </location>
</feature>
<organism evidence="2 3">
    <name type="scientific">Thalassiosira oceanica</name>
    <name type="common">Marine diatom</name>
    <dbReference type="NCBI Taxonomy" id="159749"/>
    <lineage>
        <taxon>Eukaryota</taxon>
        <taxon>Sar</taxon>
        <taxon>Stramenopiles</taxon>
        <taxon>Ochrophyta</taxon>
        <taxon>Bacillariophyta</taxon>
        <taxon>Coscinodiscophyceae</taxon>
        <taxon>Thalassiosirophycidae</taxon>
        <taxon>Thalassiosirales</taxon>
        <taxon>Thalassiosiraceae</taxon>
        <taxon>Thalassiosira</taxon>
    </lineage>
</organism>
<proteinExistence type="predicted"/>
<comment type="caution">
    <text evidence="2">The sequence shown here is derived from an EMBL/GenBank/DDBJ whole genome shotgun (WGS) entry which is preliminary data.</text>
</comment>
<sequence length="537" mass="59688">MSRAKFIRGGLGNMAATFLLMEPMMSPSLGIKACTPLSDWVAGARLHHRTPRRPGCRCLLGGGRLALVSRTVRPGADWGPPSTEPSTCRPRRRTGSYTYVRNIACQQERVYNNTSIPRPYCTDEGEEASRRGGSYVRLRTCYLYLHTSHPDNNCLPGAERRPTSRPKTSVIRRWAASADTRLVNGVPILPWEIHPSAYFLGAPPADKLAIADINKGRQAASRKGTAFPRPRHGGSGPLRSSRPRWKRAWPWKRGPGRGKGLVELTLLSDLEMSFFRRGSRTLVVEKGWEGSGQDPALHLFRQRNNLSFGFGNVIRSSIHSDHGAKLPIPADHIIHHQAGGREKCSRFNLFFSRPPTLRRQQQQQQQQERINKGRQAASRKGTAFPRPRRGGSGPLRSSRPRWKRAWPWKAGPWPWKRTGRVNLAFGFGNVIALVVEKGSEGSDKTRPCTFPDREITFLSAGEKSVRASTISSHARQPCDEQQQQQQQQQERINAGPEVSTFPDAGPEVSTFPDAGPEVSTFPDAGPEVSTFPDAGPE</sequence>
<dbReference type="AlphaFoldDB" id="K0RFP3"/>
<accession>K0RFP3</accession>
<reference evidence="2 3" key="1">
    <citation type="journal article" date="2012" name="Genome Biol.">
        <title>Genome and low-iron response of an oceanic diatom adapted to chronic iron limitation.</title>
        <authorList>
            <person name="Lommer M."/>
            <person name="Specht M."/>
            <person name="Roy A.S."/>
            <person name="Kraemer L."/>
            <person name="Andreson R."/>
            <person name="Gutowska M.A."/>
            <person name="Wolf J."/>
            <person name="Bergner S.V."/>
            <person name="Schilhabel M.B."/>
            <person name="Klostermeier U.C."/>
            <person name="Beiko R.G."/>
            <person name="Rosenstiel P."/>
            <person name="Hippler M."/>
            <person name="Laroche J."/>
        </authorList>
    </citation>
    <scope>NUCLEOTIDE SEQUENCE [LARGE SCALE GENOMIC DNA]</scope>
    <source>
        <strain evidence="2 3">CCMP1005</strain>
    </source>
</reference>